<dbReference type="Proteomes" id="UP001201980">
    <property type="component" value="Unassembled WGS sequence"/>
</dbReference>
<feature type="compositionally biased region" description="Basic and acidic residues" evidence="2">
    <location>
        <begin position="28"/>
        <end position="46"/>
    </location>
</feature>
<keyword evidence="4" id="KW-1185">Reference proteome</keyword>
<protein>
    <submittedName>
        <fullName evidence="3">Uncharacterized protein</fullName>
    </submittedName>
</protein>
<dbReference type="AlphaFoldDB" id="A0AAD5RLF4"/>
<accession>A0AAD5RLF4</accession>
<keyword evidence="1" id="KW-0175">Coiled coil</keyword>
<comment type="caution">
    <text evidence="3">The sequence shown here is derived from an EMBL/GenBank/DDBJ whole genome shotgun (WGS) entry which is preliminary data.</text>
</comment>
<organism evidence="3 4">
    <name type="scientific">Zalerion maritima</name>
    <dbReference type="NCBI Taxonomy" id="339359"/>
    <lineage>
        <taxon>Eukaryota</taxon>
        <taxon>Fungi</taxon>
        <taxon>Dikarya</taxon>
        <taxon>Ascomycota</taxon>
        <taxon>Pezizomycotina</taxon>
        <taxon>Sordariomycetes</taxon>
        <taxon>Lulworthiomycetidae</taxon>
        <taxon>Lulworthiales</taxon>
        <taxon>Lulworthiaceae</taxon>
        <taxon>Zalerion</taxon>
    </lineage>
</organism>
<feature type="coiled-coil region" evidence="1">
    <location>
        <begin position="275"/>
        <end position="302"/>
    </location>
</feature>
<name>A0AAD5RLF4_9PEZI</name>
<reference evidence="3" key="1">
    <citation type="submission" date="2022-07" db="EMBL/GenBank/DDBJ databases">
        <title>Draft genome sequence of Zalerion maritima ATCC 34329, a (micro)plastics degrading marine fungus.</title>
        <authorList>
            <person name="Paco A."/>
            <person name="Goncalves M.F.M."/>
            <person name="Rocha-Santos T.A.P."/>
            <person name="Alves A."/>
        </authorList>
    </citation>
    <scope>NUCLEOTIDE SEQUENCE</scope>
    <source>
        <strain evidence="3">ATCC 34329</strain>
    </source>
</reference>
<dbReference type="EMBL" id="JAKWBI020000315">
    <property type="protein sequence ID" value="KAJ2896746.1"/>
    <property type="molecule type" value="Genomic_DNA"/>
</dbReference>
<evidence type="ECO:0000313" key="4">
    <source>
        <dbReference type="Proteomes" id="UP001201980"/>
    </source>
</evidence>
<evidence type="ECO:0000313" key="3">
    <source>
        <dbReference type="EMBL" id="KAJ2896746.1"/>
    </source>
</evidence>
<evidence type="ECO:0000256" key="2">
    <source>
        <dbReference type="SAM" id="MobiDB-lite"/>
    </source>
</evidence>
<proteinExistence type="predicted"/>
<feature type="region of interest" description="Disordered" evidence="2">
    <location>
        <begin position="22"/>
        <end position="50"/>
    </location>
</feature>
<gene>
    <name evidence="3" type="ORF">MKZ38_005274</name>
</gene>
<evidence type="ECO:0000256" key="1">
    <source>
        <dbReference type="SAM" id="Coils"/>
    </source>
</evidence>
<sequence length="640" mass="71426">MQDGRGSKAGWLLTCHRARVRPGTARAVRSDEKRETKEPTGRRRELTGSPGFPGSLLEAFHLPQFSPYFGLHETIRPPLRTRRNHRTIRIKTKSPERYLAWDNNGVREIQARAEAAFISRPATQPLAICYDNTSPSDVPSNMPPARFYSADELGRLVSGFIETLEEDRRPDMTHRGRKRDPTGFLFRWIDSLLQMEDILRAKNASLEQNIGEHEAIIKDLQAELDRKSEQATFLEHGLETQKSEHTRVTKEMESRHATALNKLKVEHDNTVQDINVNHAATVESMEEEINRKERSHASEMKKMESSFAQQLAKNALDSERARRQQDAKIYQLKSVVLSKPETTSGWEDEKLKFFFGDMKRNVEKLTSPSRPQMKSLAEGDTRLGRSVDRSGFVARRGAKRAHFLLRSSIWDVLIAHFFTKPFGFGVFGAKGTEQVLDIVTRWHTTTRNDATANSWQNSVAEGSRRANDPSLLMAQMFSSSATEATTRFRSSLFLSLNEALTSKTGECTVLANSADENLNAAGARIASLLQGVWGRGMAVSPEDHEQISVLTTQAFDLGLQFGCHPALLSLLVPAAGERVRIGPDVQDCVNGGLHAGRECRVDLCVLPGLQMTSLAAGGGGHSKRGDVRRSIVPCEVFISD</sequence>
<feature type="coiled-coil region" evidence="1">
    <location>
        <begin position="189"/>
        <end position="237"/>
    </location>
</feature>